<dbReference type="EMBL" id="GHES01028927">
    <property type="protein sequence ID" value="MPA59486.1"/>
    <property type="molecule type" value="Transcribed_RNA"/>
</dbReference>
<evidence type="ECO:0000256" key="11">
    <source>
        <dbReference type="ARBA" id="ARBA00023306"/>
    </source>
</evidence>
<dbReference type="GO" id="GO:0051445">
    <property type="term" value="P:regulation of meiotic cell cycle"/>
    <property type="evidence" value="ECO:0007669"/>
    <property type="project" value="TreeGrafter"/>
</dbReference>
<dbReference type="GO" id="GO:0005634">
    <property type="term" value="C:nucleus"/>
    <property type="evidence" value="ECO:0007669"/>
    <property type="project" value="TreeGrafter"/>
</dbReference>
<comment type="similarity">
    <text evidence="1">Belongs to the protein kinase superfamily. CMGC Ser/Thr protein kinase family. CDC2/CDKX subfamily.</text>
</comment>
<evidence type="ECO:0000256" key="12">
    <source>
        <dbReference type="ARBA" id="ARBA00047811"/>
    </source>
</evidence>
<comment type="catalytic activity">
    <reaction evidence="12">
        <text>L-threonyl-[protein] + ATP = O-phospho-L-threonyl-[protein] + ADP + H(+)</text>
        <dbReference type="Rhea" id="RHEA:46608"/>
        <dbReference type="Rhea" id="RHEA-COMP:11060"/>
        <dbReference type="Rhea" id="RHEA-COMP:11605"/>
        <dbReference type="ChEBI" id="CHEBI:15378"/>
        <dbReference type="ChEBI" id="CHEBI:30013"/>
        <dbReference type="ChEBI" id="CHEBI:30616"/>
        <dbReference type="ChEBI" id="CHEBI:61977"/>
        <dbReference type="ChEBI" id="CHEBI:456216"/>
        <dbReference type="EC" id="2.7.11.22"/>
    </reaction>
</comment>
<name>A0A5B7AUH1_DAVIN</name>
<gene>
    <name evidence="18" type="ORF">Din_028927</name>
</gene>
<evidence type="ECO:0000256" key="7">
    <source>
        <dbReference type="ARBA" id="ARBA00022741"/>
    </source>
</evidence>
<feature type="domain" description="Protein kinase" evidence="17">
    <location>
        <begin position="4"/>
        <end position="195"/>
    </location>
</feature>
<keyword evidence="10 14" id="KW-0067">ATP-binding</keyword>
<proteinExistence type="inferred from homology"/>
<dbReference type="Gene3D" id="1.10.510.10">
    <property type="entry name" value="Transferase(Phosphotransferase) domain 1"/>
    <property type="match status" value="1"/>
</dbReference>
<keyword evidence="3 15" id="KW-0723">Serine/threonine-protein kinase</keyword>
<dbReference type="GO" id="GO:0010389">
    <property type="term" value="P:regulation of G2/M transition of mitotic cell cycle"/>
    <property type="evidence" value="ECO:0007669"/>
    <property type="project" value="TreeGrafter"/>
</dbReference>
<dbReference type="GO" id="GO:0106310">
    <property type="term" value="F:protein serine kinase activity"/>
    <property type="evidence" value="ECO:0007669"/>
    <property type="project" value="RHEA"/>
</dbReference>
<keyword evidence="7 14" id="KW-0547">Nucleotide-binding</keyword>
<evidence type="ECO:0000256" key="3">
    <source>
        <dbReference type="ARBA" id="ARBA00022527"/>
    </source>
</evidence>
<keyword evidence="5" id="KW-0132">Cell division</keyword>
<dbReference type="InterPro" id="IPR000719">
    <property type="entry name" value="Prot_kinase_dom"/>
</dbReference>
<dbReference type="GO" id="GO:0005524">
    <property type="term" value="F:ATP binding"/>
    <property type="evidence" value="ECO:0007669"/>
    <property type="project" value="UniProtKB-UniRule"/>
</dbReference>
<comment type="catalytic activity">
    <reaction evidence="13">
        <text>L-seryl-[protein] + ATP = O-phospho-L-seryl-[protein] + ADP + H(+)</text>
        <dbReference type="Rhea" id="RHEA:17989"/>
        <dbReference type="Rhea" id="RHEA-COMP:9863"/>
        <dbReference type="Rhea" id="RHEA-COMP:11604"/>
        <dbReference type="ChEBI" id="CHEBI:15378"/>
        <dbReference type="ChEBI" id="CHEBI:29999"/>
        <dbReference type="ChEBI" id="CHEBI:30616"/>
        <dbReference type="ChEBI" id="CHEBI:83421"/>
        <dbReference type="ChEBI" id="CHEBI:456216"/>
        <dbReference type="EC" id="2.7.11.22"/>
    </reaction>
</comment>
<dbReference type="PANTHER" id="PTHR24056">
    <property type="entry name" value="CELL DIVISION PROTEIN KINASE"/>
    <property type="match status" value="1"/>
</dbReference>
<dbReference type="GO" id="GO:0030332">
    <property type="term" value="F:cyclin binding"/>
    <property type="evidence" value="ECO:0007669"/>
    <property type="project" value="TreeGrafter"/>
</dbReference>
<evidence type="ECO:0000256" key="5">
    <source>
        <dbReference type="ARBA" id="ARBA00022618"/>
    </source>
</evidence>
<evidence type="ECO:0000256" key="9">
    <source>
        <dbReference type="ARBA" id="ARBA00022777"/>
    </source>
</evidence>
<dbReference type="GO" id="GO:0000082">
    <property type="term" value="P:G1/S transition of mitotic cell cycle"/>
    <property type="evidence" value="ECO:0007669"/>
    <property type="project" value="TreeGrafter"/>
</dbReference>
<dbReference type="SUPFAM" id="SSF56112">
    <property type="entry name" value="Protein kinase-like (PK-like)"/>
    <property type="match status" value="1"/>
</dbReference>
<evidence type="ECO:0000256" key="16">
    <source>
        <dbReference type="SAM" id="MobiDB-lite"/>
    </source>
</evidence>
<evidence type="ECO:0000256" key="2">
    <source>
        <dbReference type="ARBA" id="ARBA00012425"/>
    </source>
</evidence>
<keyword evidence="8" id="KW-0498">Mitosis</keyword>
<sequence>MERYRIDGILGDGGFAVVYQATDSITNKTVALKKISLEPDNEIPRNIMREALLLSDLQHENIVRLERVFVYEECIYLVLEYMAMDIRVHMVWKEDKYPGIIKKLLKQMLAGISYCHSQGVLHRDLKPENLLISTRTETLKIADFGFARAFVTPDMTLSPEVVTLGYRAKKHGHGHGHGTRIRHDTDTPTRDFSKK</sequence>
<evidence type="ECO:0000256" key="13">
    <source>
        <dbReference type="ARBA" id="ARBA00048367"/>
    </source>
</evidence>
<evidence type="ECO:0000256" key="6">
    <source>
        <dbReference type="ARBA" id="ARBA00022679"/>
    </source>
</evidence>
<accession>A0A5B7AUH1</accession>
<evidence type="ECO:0000256" key="4">
    <source>
        <dbReference type="ARBA" id="ARBA00022553"/>
    </source>
</evidence>
<organism evidence="18">
    <name type="scientific">Davidia involucrata</name>
    <name type="common">Dove tree</name>
    <dbReference type="NCBI Taxonomy" id="16924"/>
    <lineage>
        <taxon>Eukaryota</taxon>
        <taxon>Viridiplantae</taxon>
        <taxon>Streptophyta</taxon>
        <taxon>Embryophyta</taxon>
        <taxon>Tracheophyta</taxon>
        <taxon>Spermatophyta</taxon>
        <taxon>Magnoliopsida</taxon>
        <taxon>eudicotyledons</taxon>
        <taxon>Gunneridae</taxon>
        <taxon>Pentapetalae</taxon>
        <taxon>asterids</taxon>
        <taxon>Cornales</taxon>
        <taxon>Nyssaceae</taxon>
        <taxon>Davidia</taxon>
    </lineage>
</organism>
<dbReference type="PROSITE" id="PS50011">
    <property type="entry name" value="PROTEIN_KINASE_DOM"/>
    <property type="match status" value="1"/>
</dbReference>
<evidence type="ECO:0000256" key="15">
    <source>
        <dbReference type="RuleBase" id="RU000304"/>
    </source>
</evidence>
<dbReference type="PROSITE" id="PS00108">
    <property type="entry name" value="PROTEIN_KINASE_ST"/>
    <property type="match status" value="1"/>
</dbReference>
<dbReference type="GO" id="GO:0010468">
    <property type="term" value="P:regulation of gene expression"/>
    <property type="evidence" value="ECO:0007669"/>
    <property type="project" value="TreeGrafter"/>
</dbReference>
<dbReference type="GO" id="GO:0005737">
    <property type="term" value="C:cytoplasm"/>
    <property type="evidence" value="ECO:0007669"/>
    <property type="project" value="TreeGrafter"/>
</dbReference>
<feature type="compositionally biased region" description="Basic and acidic residues" evidence="16">
    <location>
        <begin position="181"/>
        <end position="195"/>
    </location>
</feature>
<evidence type="ECO:0000256" key="1">
    <source>
        <dbReference type="ARBA" id="ARBA00006485"/>
    </source>
</evidence>
<keyword evidence="11" id="KW-0131">Cell cycle</keyword>
<dbReference type="GO" id="GO:0007165">
    <property type="term" value="P:signal transduction"/>
    <property type="evidence" value="ECO:0007669"/>
    <property type="project" value="TreeGrafter"/>
</dbReference>
<dbReference type="SMART" id="SM00220">
    <property type="entry name" value="S_TKc"/>
    <property type="match status" value="1"/>
</dbReference>
<evidence type="ECO:0000256" key="8">
    <source>
        <dbReference type="ARBA" id="ARBA00022776"/>
    </source>
</evidence>
<feature type="compositionally biased region" description="Basic residues" evidence="16">
    <location>
        <begin position="170"/>
        <end position="180"/>
    </location>
</feature>
<evidence type="ECO:0000256" key="14">
    <source>
        <dbReference type="PROSITE-ProRule" id="PRU10141"/>
    </source>
</evidence>
<protein>
    <recommendedName>
        <fullName evidence="2">cyclin-dependent kinase</fullName>
        <ecNumber evidence="2">2.7.11.22</ecNumber>
    </recommendedName>
</protein>
<dbReference type="Pfam" id="PF00069">
    <property type="entry name" value="Pkinase"/>
    <property type="match status" value="1"/>
</dbReference>
<dbReference type="InterPro" id="IPR050108">
    <property type="entry name" value="CDK"/>
</dbReference>
<dbReference type="InterPro" id="IPR017441">
    <property type="entry name" value="Protein_kinase_ATP_BS"/>
</dbReference>
<dbReference type="EC" id="2.7.11.22" evidence="2"/>
<dbReference type="GO" id="GO:0004693">
    <property type="term" value="F:cyclin-dependent protein serine/threonine kinase activity"/>
    <property type="evidence" value="ECO:0007669"/>
    <property type="project" value="UniProtKB-EC"/>
</dbReference>
<dbReference type="InterPro" id="IPR011009">
    <property type="entry name" value="Kinase-like_dom_sf"/>
</dbReference>
<feature type="binding site" evidence="14">
    <location>
        <position position="33"/>
    </location>
    <ligand>
        <name>ATP</name>
        <dbReference type="ChEBI" id="CHEBI:30616"/>
    </ligand>
</feature>
<dbReference type="GO" id="GO:0051301">
    <property type="term" value="P:cell division"/>
    <property type="evidence" value="ECO:0007669"/>
    <property type="project" value="UniProtKB-KW"/>
</dbReference>
<evidence type="ECO:0000259" key="17">
    <source>
        <dbReference type="PROSITE" id="PS50011"/>
    </source>
</evidence>
<dbReference type="AlphaFoldDB" id="A0A5B7AUH1"/>
<evidence type="ECO:0000313" key="18">
    <source>
        <dbReference type="EMBL" id="MPA59486.1"/>
    </source>
</evidence>
<reference evidence="18" key="1">
    <citation type="submission" date="2019-08" db="EMBL/GenBank/DDBJ databases">
        <title>Reference gene set and small RNA set construction with multiple tissues from Davidia involucrata Baill.</title>
        <authorList>
            <person name="Yang H."/>
            <person name="Zhou C."/>
            <person name="Li G."/>
            <person name="Wang J."/>
            <person name="Gao P."/>
            <person name="Wang M."/>
            <person name="Wang R."/>
            <person name="Zhao Y."/>
        </authorList>
    </citation>
    <scope>NUCLEOTIDE SEQUENCE</scope>
    <source>
        <tissue evidence="18">Mixed with DoveR01_LX</tissue>
    </source>
</reference>
<feature type="region of interest" description="Disordered" evidence="16">
    <location>
        <begin position="170"/>
        <end position="195"/>
    </location>
</feature>
<dbReference type="Gene3D" id="3.30.200.20">
    <property type="entry name" value="Phosphorylase Kinase, domain 1"/>
    <property type="match status" value="1"/>
</dbReference>
<keyword evidence="4" id="KW-0597">Phosphoprotein</keyword>
<keyword evidence="9" id="KW-0418">Kinase</keyword>
<evidence type="ECO:0000256" key="10">
    <source>
        <dbReference type="ARBA" id="ARBA00022840"/>
    </source>
</evidence>
<dbReference type="InterPro" id="IPR008271">
    <property type="entry name" value="Ser/Thr_kinase_AS"/>
</dbReference>
<dbReference type="GO" id="GO:0000307">
    <property type="term" value="C:cyclin-dependent protein kinase holoenzyme complex"/>
    <property type="evidence" value="ECO:0007669"/>
    <property type="project" value="TreeGrafter"/>
</dbReference>
<dbReference type="PROSITE" id="PS00107">
    <property type="entry name" value="PROTEIN_KINASE_ATP"/>
    <property type="match status" value="1"/>
</dbReference>
<dbReference type="PANTHER" id="PTHR24056:SF548">
    <property type="entry name" value="CYCLIN-DEPENDENT KINASE A-1"/>
    <property type="match status" value="1"/>
</dbReference>
<keyword evidence="6 18" id="KW-0808">Transferase</keyword>